<sequence length="92" mass="10163">MEYGTDREYVVKVRDVLLARNENVPVPHYTSGSHGDGHCIRAVSPGYSYHSPSTSSTHTERVMDGADCLKLKLERLSASPGPQDALENRVLH</sequence>
<evidence type="ECO:0000313" key="1">
    <source>
        <dbReference type="EMBL" id="CAL1576539.1"/>
    </source>
</evidence>
<name>A0AAV2JG35_KNICA</name>
<proteinExistence type="predicted"/>
<dbReference type="Proteomes" id="UP001497482">
    <property type="component" value="Chromosome 12"/>
</dbReference>
<dbReference type="EMBL" id="OZ035834">
    <property type="protein sequence ID" value="CAL1576539.1"/>
    <property type="molecule type" value="Genomic_DNA"/>
</dbReference>
<reference evidence="1 2" key="1">
    <citation type="submission" date="2024-04" db="EMBL/GenBank/DDBJ databases">
        <authorList>
            <person name="Waldvogel A.-M."/>
            <person name="Schoenle A."/>
        </authorList>
    </citation>
    <scope>NUCLEOTIDE SEQUENCE [LARGE SCALE GENOMIC DNA]</scope>
</reference>
<keyword evidence="2" id="KW-1185">Reference proteome</keyword>
<accession>A0AAV2JG35</accession>
<dbReference type="AlphaFoldDB" id="A0AAV2JG35"/>
<protein>
    <submittedName>
        <fullName evidence="1">Uncharacterized protein</fullName>
    </submittedName>
</protein>
<organism evidence="1 2">
    <name type="scientific">Knipowitschia caucasica</name>
    <name type="common">Caucasian dwarf goby</name>
    <name type="synonym">Pomatoschistus caucasicus</name>
    <dbReference type="NCBI Taxonomy" id="637954"/>
    <lineage>
        <taxon>Eukaryota</taxon>
        <taxon>Metazoa</taxon>
        <taxon>Chordata</taxon>
        <taxon>Craniata</taxon>
        <taxon>Vertebrata</taxon>
        <taxon>Euteleostomi</taxon>
        <taxon>Actinopterygii</taxon>
        <taxon>Neopterygii</taxon>
        <taxon>Teleostei</taxon>
        <taxon>Neoteleostei</taxon>
        <taxon>Acanthomorphata</taxon>
        <taxon>Gobiaria</taxon>
        <taxon>Gobiiformes</taxon>
        <taxon>Gobioidei</taxon>
        <taxon>Gobiidae</taxon>
        <taxon>Gobiinae</taxon>
        <taxon>Knipowitschia</taxon>
    </lineage>
</organism>
<evidence type="ECO:0000313" key="2">
    <source>
        <dbReference type="Proteomes" id="UP001497482"/>
    </source>
</evidence>
<gene>
    <name evidence="1" type="ORF">KC01_LOCUS7965</name>
</gene>